<feature type="chain" id="PRO_5041976454" evidence="3">
    <location>
        <begin position="17"/>
        <end position="628"/>
    </location>
</feature>
<feature type="compositionally biased region" description="Low complexity" evidence="1">
    <location>
        <begin position="516"/>
        <end position="529"/>
    </location>
</feature>
<keyword evidence="3" id="KW-0732">Signal</keyword>
<feature type="region of interest" description="Disordered" evidence="1">
    <location>
        <begin position="609"/>
        <end position="628"/>
    </location>
</feature>
<keyword evidence="5" id="KW-1185">Reference proteome</keyword>
<keyword evidence="2" id="KW-0812">Transmembrane</keyword>
<reference evidence="4" key="2">
    <citation type="submission" date="2023-06" db="EMBL/GenBank/DDBJ databases">
        <authorList>
            <person name="Kobayashi Y."/>
            <person name="Kayamori A."/>
            <person name="Aoki K."/>
            <person name="Shiwa Y."/>
            <person name="Fujita N."/>
            <person name="Sugita T."/>
            <person name="Iwasaki W."/>
            <person name="Tanaka N."/>
            <person name="Takashima M."/>
        </authorList>
    </citation>
    <scope>NUCLEOTIDE SEQUENCE</scope>
    <source>
        <strain evidence="4">HIS016</strain>
    </source>
</reference>
<keyword evidence="2" id="KW-0472">Membrane</keyword>
<protein>
    <submittedName>
        <fullName evidence="4">Uncharacterized protein</fullName>
    </submittedName>
</protein>
<evidence type="ECO:0000313" key="4">
    <source>
        <dbReference type="EMBL" id="GMK56860.1"/>
    </source>
</evidence>
<reference evidence="4" key="1">
    <citation type="journal article" date="2023" name="BMC Genomics">
        <title>Chromosome-level genome assemblies of Cutaneotrichosporon spp. (Trichosporonales, Basidiomycota) reveal imbalanced evolution between nucleotide sequences and chromosome synteny.</title>
        <authorList>
            <person name="Kobayashi Y."/>
            <person name="Kayamori A."/>
            <person name="Aoki K."/>
            <person name="Shiwa Y."/>
            <person name="Matsutani M."/>
            <person name="Fujita N."/>
            <person name="Sugita T."/>
            <person name="Iwasaki W."/>
            <person name="Tanaka N."/>
            <person name="Takashima M."/>
        </authorList>
    </citation>
    <scope>NUCLEOTIDE SEQUENCE</scope>
    <source>
        <strain evidence="4">HIS016</strain>
    </source>
</reference>
<feature type="transmembrane region" description="Helical" evidence="2">
    <location>
        <begin position="355"/>
        <end position="378"/>
    </location>
</feature>
<evidence type="ECO:0000313" key="5">
    <source>
        <dbReference type="Proteomes" id="UP001222932"/>
    </source>
</evidence>
<evidence type="ECO:0000256" key="1">
    <source>
        <dbReference type="SAM" id="MobiDB-lite"/>
    </source>
</evidence>
<dbReference type="AlphaFoldDB" id="A0AAD3TUT7"/>
<dbReference type="Proteomes" id="UP001222932">
    <property type="component" value="Unassembled WGS sequence"/>
</dbReference>
<dbReference type="CDD" id="cd12087">
    <property type="entry name" value="TM_EGFR-like"/>
    <property type="match status" value="1"/>
</dbReference>
<accession>A0AAD3TUT7</accession>
<proteinExistence type="predicted"/>
<organism evidence="4 5">
    <name type="scientific">Cutaneotrichosporon spelunceum</name>
    <dbReference type="NCBI Taxonomy" id="1672016"/>
    <lineage>
        <taxon>Eukaryota</taxon>
        <taxon>Fungi</taxon>
        <taxon>Dikarya</taxon>
        <taxon>Basidiomycota</taxon>
        <taxon>Agaricomycotina</taxon>
        <taxon>Tremellomycetes</taxon>
        <taxon>Trichosporonales</taxon>
        <taxon>Trichosporonaceae</taxon>
        <taxon>Cutaneotrichosporon</taxon>
    </lineage>
</organism>
<name>A0AAD3TUT7_9TREE</name>
<gene>
    <name evidence="4" type="ORF">CspeluHIS016_0307000</name>
</gene>
<feature type="region of interest" description="Disordered" evidence="1">
    <location>
        <begin position="445"/>
        <end position="585"/>
    </location>
</feature>
<feature type="compositionally biased region" description="Polar residues" evidence="1">
    <location>
        <begin position="496"/>
        <end position="514"/>
    </location>
</feature>
<feature type="compositionally biased region" description="Polar residues" evidence="1">
    <location>
        <begin position="475"/>
        <end position="489"/>
    </location>
</feature>
<keyword evidence="2" id="KW-1133">Transmembrane helix</keyword>
<dbReference type="EMBL" id="BTCM01000003">
    <property type="protein sequence ID" value="GMK56860.1"/>
    <property type="molecule type" value="Genomic_DNA"/>
</dbReference>
<evidence type="ECO:0000256" key="2">
    <source>
        <dbReference type="SAM" id="Phobius"/>
    </source>
</evidence>
<feature type="signal peptide" evidence="3">
    <location>
        <begin position="1"/>
        <end position="16"/>
    </location>
</feature>
<comment type="caution">
    <text evidence="4">The sequence shown here is derived from an EMBL/GenBank/DDBJ whole genome shotgun (WGS) entry which is preliminary data.</text>
</comment>
<sequence>MVAVALALVLAVPLYAATIPVTLDAYSLSATYWPHISGSLEEAGAWNASFTESSWATYDRGTAGVGQGYYFGTHNSTLDPSYVRFDFYGTGIEFFGYWGYLGQGRTTGGGAGSISLYVEADGYAGPQNLIFSGRSTQRTMDTAHPVSLGLLKNLQAGLYTVYLRVTDGTISFTHAVLDVDFGATQPEMEVVQKHPINRSPVARNEMGELVRNDAFGNWSGTGWAVIPERVIMGTASHSDSVLIDLGTGNYWMNLKGGRGAYGFRYALSPSPVMLYNKSNERRTYTHWQVSNASLLATTLDPTVRYTLSLENLNSNGWDLGGQVLNEAATWFEIGSLELWSKNGVPLGSRGIPMGAIVGIAVGGVFVLIAKVSAIWWFVRGRRHCRRGALSPAEGFEIDGSPAVTTPFIYFPMMTDSPRSSYFRSFSSQSSQVPLVRNVHGKPVSLLPGRQLSTSPSLGQVAPRKLLQPRNRHLSSNRLSLDSSGTNLTQPYERMPSQPTGSGDSALGGQSTHTFMHSAHSSTNRSSRTSYRPDDEGPTFQGIDAGPILSGISPPFEVPPSYNPQWLPRTRIDSFSQPPRASPMSGRAFVEGLPLFSTNASSLDRATLTGANEHPDQAVVPSEDPPRSP</sequence>
<evidence type="ECO:0000256" key="3">
    <source>
        <dbReference type="SAM" id="SignalP"/>
    </source>
</evidence>